<proteinExistence type="predicted"/>
<protein>
    <submittedName>
        <fullName evidence="2">Epoxyqueuosine reductase</fullName>
    </submittedName>
</protein>
<reference evidence="2 3" key="1">
    <citation type="submission" date="2016-10" db="EMBL/GenBank/DDBJ databases">
        <authorList>
            <person name="de Groot N.N."/>
        </authorList>
    </citation>
    <scope>NUCLEOTIDE SEQUENCE [LARGE SCALE GENOMIC DNA]</scope>
    <source>
        <strain evidence="2 3">ATCC 700224</strain>
    </source>
</reference>
<sequence>MPDRGPDCRRACHPGITKDAIFARARAIGLDAPTLARARRPEAVRRDLGLFLDQGRHGDMAWMETTRNRRGGPRVPLPEAAREGGGGP</sequence>
<feature type="region of interest" description="Disordered" evidence="1">
    <location>
        <begin position="64"/>
        <end position="88"/>
    </location>
</feature>
<dbReference type="EMBL" id="FNAP01000008">
    <property type="protein sequence ID" value="SDE58533.1"/>
    <property type="molecule type" value="Genomic_DNA"/>
</dbReference>
<keyword evidence="3" id="KW-1185">Reference proteome</keyword>
<dbReference type="Proteomes" id="UP000199412">
    <property type="component" value="Unassembled WGS sequence"/>
</dbReference>
<name>A0A1G7E4C6_9PROT</name>
<dbReference type="STRING" id="69960.SAMN05421720_108167"/>
<evidence type="ECO:0000313" key="3">
    <source>
        <dbReference type="Proteomes" id="UP000199412"/>
    </source>
</evidence>
<accession>A0A1G7E4C6</accession>
<dbReference type="AlphaFoldDB" id="A0A1G7E4C6"/>
<evidence type="ECO:0000256" key="1">
    <source>
        <dbReference type="SAM" id="MobiDB-lite"/>
    </source>
</evidence>
<gene>
    <name evidence="2" type="ORF">SAMN05421720_108167</name>
</gene>
<organism evidence="2 3">
    <name type="scientific">Rhodospira trueperi</name>
    <dbReference type="NCBI Taxonomy" id="69960"/>
    <lineage>
        <taxon>Bacteria</taxon>
        <taxon>Pseudomonadati</taxon>
        <taxon>Pseudomonadota</taxon>
        <taxon>Alphaproteobacteria</taxon>
        <taxon>Rhodospirillales</taxon>
        <taxon>Rhodospirillaceae</taxon>
        <taxon>Rhodospira</taxon>
    </lineage>
</organism>
<evidence type="ECO:0000313" key="2">
    <source>
        <dbReference type="EMBL" id="SDE58533.1"/>
    </source>
</evidence>